<dbReference type="PROSITE" id="PS51257">
    <property type="entry name" value="PROKAR_LIPOPROTEIN"/>
    <property type="match status" value="1"/>
</dbReference>
<organism evidence="1 2">
    <name type="scientific">Araneus ventricosus</name>
    <name type="common">Orbweaver spider</name>
    <name type="synonym">Epeira ventricosa</name>
    <dbReference type="NCBI Taxonomy" id="182803"/>
    <lineage>
        <taxon>Eukaryota</taxon>
        <taxon>Metazoa</taxon>
        <taxon>Ecdysozoa</taxon>
        <taxon>Arthropoda</taxon>
        <taxon>Chelicerata</taxon>
        <taxon>Arachnida</taxon>
        <taxon>Araneae</taxon>
        <taxon>Araneomorphae</taxon>
        <taxon>Entelegynae</taxon>
        <taxon>Araneoidea</taxon>
        <taxon>Araneidae</taxon>
        <taxon>Araneus</taxon>
    </lineage>
</organism>
<dbReference type="EMBL" id="BGPR01000098">
    <property type="protein sequence ID" value="GBL93941.1"/>
    <property type="molecule type" value="Genomic_DNA"/>
</dbReference>
<accession>A0A4Y2BNY6</accession>
<reference evidence="1 2" key="1">
    <citation type="journal article" date="2019" name="Sci. Rep.">
        <title>Orb-weaving spider Araneus ventricosus genome elucidates the spidroin gene catalogue.</title>
        <authorList>
            <person name="Kono N."/>
            <person name="Nakamura H."/>
            <person name="Ohtoshi R."/>
            <person name="Moran D.A.P."/>
            <person name="Shinohara A."/>
            <person name="Yoshida Y."/>
            <person name="Fujiwara M."/>
            <person name="Mori M."/>
            <person name="Tomita M."/>
            <person name="Arakawa K."/>
        </authorList>
    </citation>
    <scope>NUCLEOTIDE SEQUENCE [LARGE SCALE GENOMIC DNA]</scope>
</reference>
<dbReference type="AlphaFoldDB" id="A0A4Y2BNY6"/>
<gene>
    <name evidence="1" type="ORF">AVEN_76675_1</name>
</gene>
<evidence type="ECO:0000313" key="1">
    <source>
        <dbReference type="EMBL" id="GBL93941.1"/>
    </source>
</evidence>
<sequence>MKKSRKYKCKKKKNEWLPKRQLKITVVALSFGGCQIGVHLLHLRSQWTIIRAVETIRDQPGKTPVCYGLKAAVYLNEKPMKLKVPSYGGDEEWVLKVLD</sequence>
<evidence type="ECO:0000313" key="2">
    <source>
        <dbReference type="Proteomes" id="UP000499080"/>
    </source>
</evidence>
<protein>
    <submittedName>
        <fullName evidence="1">Uncharacterized protein</fullName>
    </submittedName>
</protein>
<proteinExistence type="predicted"/>
<dbReference type="Proteomes" id="UP000499080">
    <property type="component" value="Unassembled WGS sequence"/>
</dbReference>
<name>A0A4Y2BNY6_ARAVE</name>
<comment type="caution">
    <text evidence="1">The sequence shown here is derived from an EMBL/GenBank/DDBJ whole genome shotgun (WGS) entry which is preliminary data.</text>
</comment>
<keyword evidence="2" id="KW-1185">Reference proteome</keyword>